<keyword evidence="2" id="KW-1185">Reference proteome</keyword>
<organism evidence="1 2">
    <name type="scientific">Entomophthora muscae</name>
    <dbReference type="NCBI Taxonomy" id="34485"/>
    <lineage>
        <taxon>Eukaryota</taxon>
        <taxon>Fungi</taxon>
        <taxon>Fungi incertae sedis</taxon>
        <taxon>Zoopagomycota</taxon>
        <taxon>Entomophthoromycotina</taxon>
        <taxon>Entomophthoromycetes</taxon>
        <taxon>Entomophthorales</taxon>
        <taxon>Entomophthoraceae</taxon>
        <taxon>Entomophthora</taxon>
    </lineage>
</organism>
<accession>A0ACC2RN70</accession>
<sequence>MQTLSGYKFKYKVVKGELNILPGLLSCNPAIYSVRGNEDPQVTVIPESLILPNSGSPLSQTPATAPASPPQLLDIGPAPVSEAALPLALPFILFHNNLVAQHSSLDSQSICAKLSPDSASNGSYTLKDRIIYQNDKVWVPKEFQACVMTEHHDPPLFVPLCTKKLLELIRRT</sequence>
<proteinExistence type="predicted"/>
<name>A0ACC2RN70_9FUNG</name>
<protein>
    <submittedName>
        <fullName evidence="1">Uncharacterized protein</fullName>
    </submittedName>
</protein>
<gene>
    <name evidence="1" type="ORF">DSO57_1004231</name>
</gene>
<evidence type="ECO:0000313" key="2">
    <source>
        <dbReference type="Proteomes" id="UP001165960"/>
    </source>
</evidence>
<evidence type="ECO:0000313" key="1">
    <source>
        <dbReference type="EMBL" id="KAJ9051494.1"/>
    </source>
</evidence>
<comment type="caution">
    <text evidence="1">The sequence shown here is derived from an EMBL/GenBank/DDBJ whole genome shotgun (WGS) entry which is preliminary data.</text>
</comment>
<reference evidence="1" key="1">
    <citation type="submission" date="2022-04" db="EMBL/GenBank/DDBJ databases">
        <title>Genome of the entomopathogenic fungus Entomophthora muscae.</title>
        <authorList>
            <person name="Elya C."/>
            <person name="Lovett B.R."/>
            <person name="Lee E."/>
            <person name="Macias A.M."/>
            <person name="Hajek A.E."/>
            <person name="De Bivort B.L."/>
            <person name="Kasson M.T."/>
            <person name="De Fine Licht H.H."/>
            <person name="Stajich J.E."/>
        </authorList>
    </citation>
    <scope>NUCLEOTIDE SEQUENCE</scope>
    <source>
        <strain evidence="1">Berkeley</strain>
    </source>
</reference>
<dbReference type="Proteomes" id="UP001165960">
    <property type="component" value="Unassembled WGS sequence"/>
</dbReference>
<dbReference type="EMBL" id="QTSX02007110">
    <property type="protein sequence ID" value="KAJ9051494.1"/>
    <property type="molecule type" value="Genomic_DNA"/>
</dbReference>